<dbReference type="AlphaFoldDB" id="A0A6A4S5K5"/>
<comment type="caution">
    <text evidence="1">The sequence shown here is derived from an EMBL/GenBank/DDBJ whole genome shotgun (WGS) entry which is preliminary data.</text>
</comment>
<organism evidence="1 2">
    <name type="scientific">Scophthalmus maximus</name>
    <name type="common">Turbot</name>
    <name type="synonym">Psetta maxima</name>
    <dbReference type="NCBI Taxonomy" id="52904"/>
    <lineage>
        <taxon>Eukaryota</taxon>
        <taxon>Metazoa</taxon>
        <taxon>Chordata</taxon>
        <taxon>Craniata</taxon>
        <taxon>Vertebrata</taxon>
        <taxon>Euteleostomi</taxon>
        <taxon>Actinopterygii</taxon>
        <taxon>Neopterygii</taxon>
        <taxon>Teleostei</taxon>
        <taxon>Neoteleostei</taxon>
        <taxon>Acanthomorphata</taxon>
        <taxon>Carangaria</taxon>
        <taxon>Pleuronectiformes</taxon>
        <taxon>Pleuronectoidei</taxon>
        <taxon>Scophthalmidae</taxon>
        <taxon>Scophthalmus</taxon>
    </lineage>
</organism>
<dbReference type="EMBL" id="VEVO01000017">
    <property type="protein sequence ID" value="KAF0028297.1"/>
    <property type="molecule type" value="Genomic_DNA"/>
</dbReference>
<sequence>MFFGAETHRRAVSHEQMDECVNNKHFHSLIKCYPSNNTRHKAKDGGVLVIIKEPFNHNNASNEYEWERQTLKGDGDPALARHHISVTWYSTGPELSRVPAGLSSSPRCCSQHLDLDIQSEQRRDERPLINWNKQEINFPTDLTARADTQRCHVCPPPTRNPAVSHCGASKEQVSDERSAPVETSIVELSKITQHPPALSLKLVSALQKDHAVK</sequence>
<gene>
    <name evidence="1" type="ORF">F2P81_019384</name>
</gene>
<proteinExistence type="predicted"/>
<reference evidence="1 2" key="1">
    <citation type="submission" date="2019-06" db="EMBL/GenBank/DDBJ databases">
        <title>Draft genomes of female and male turbot (Scophthalmus maximus).</title>
        <authorList>
            <person name="Xu H."/>
            <person name="Xu X.-W."/>
            <person name="Shao C."/>
            <person name="Chen S."/>
        </authorList>
    </citation>
    <scope>NUCLEOTIDE SEQUENCE [LARGE SCALE GENOMIC DNA]</scope>
    <source>
        <strain evidence="1">Ysfricsl-2016a</strain>
        <tissue evidence="1">Blood</tissue>
    </source>
</reference>
<dbReference type="Proteomes" id="UP000438429">
    <property type="component" value="Unassembled WGS sequence"/>
</dbReference>
<accession>A0A6A4S5K5</accession>
<protein>
    <submittedName>
        <fullName evidence="1">Uncharacterized protein</fullName>
    </submittedName>
</protein>
<evidence type="ECO:0000313" key="2">
    <source>
        <dbReference type="Proteomes" id="UP000438429"/>
    </source>
</evidence>
<name>A0A6A4S5K5_SCOMX</name>
<evidence type="ECO:0000313" key="1">
    <source>
        <dbReference type="EMBL" id="KAF0028297.1"/>
    </source>
</evidence>